<comment type="subcellular location">
    <subcellularLocation>
        <location evidence="2">Membrane</location>
        <topology evidence="2">Multi-pass membrane protein</topology>
    </subcellularLocation>
</comment>
<dbReference type="AlphaFoldDB" id="A0A0A9W8R4"/>
<dbReference type="PANTHER" id="PTHR43731:SF14">
    <property type="entry name" value="PRESENILIN-ASSOCIATED RHOMBOID-LIKE PROTEIN, MITOCHONDRIAL"/>
    <property type="match status" value="1"/>
</dbReference>
<dbReference type="EMBL" id="GBRD01005595">
    <property type="protein sequence ID" value="JAG60226.1"/>
    <property type="molecule type" value="Transcribed_RNA"/>
</dbReference>
<reference evidence="12" key="2">
    <citation type="submission" date="2014-07" db="EMBL/GenBank/DDBJ databases">
        <authorList>
            <person name="Hull J."/>
        </authorList>
    </citation>
    <scope>NUCLEOTIDE SEQUENCE</scope>
</reference>
<dbReference type="SUPFAM" id="SSF144091">
    <property type="entry name" value="Rhomboid-like"/>
    <property type="match status" value="1"/>
</dbReference>
<feature type="transmembrane region" description="Helical" evidence="10">
    <location>
        <begin position="256"/>
        <end position="277"/>
    </location>
</feature>
<evidence type="ECO:0000256" key="4">
    <source>
        <dbReference type="ARBA" id="ARBA00013039"/>
    </source>
</evidence>
<feature type="transmembrane region" description="Helical" evidence="10">
    <location>
        <begin position="292"/>
        <end position="313"/>
    </location>
</feature>
<evidence type="ECO:0000256" key="5">
    <source>
        <dbReference type="ARBA" id="ARBA00022692"/>
    </source>
</evidence>
<feature type="non-terminal residue" evidence="12">
    <location>
        <position position="331"/>
    </location>
</feature>
<dbReference type="InterPro" id="IPR035952">
    <property type="entry name" value="Rhomboid-like_sf"/>
</dbReference>
<evidence type="ECO:0000259" key="11">
    <source>
        <dbReference type="Pfam" id="PF01694"/>
    </source>
</evidence>
<protein>
    <recommendedName>
        <fullName evidence="4">rhomboid protease</fullName>
        <ecNumber evidence="4">3.4.21.105</ecNumber>
    </recommendedName>
</protein>
<dbReference type="GO" id="GO:0004252">
    <property type="term" value="F:serine-type endopeptidase activity"/>
    <property type="evidence" value="ECO:0007669"/>
    <property type="project" value="InterPro"/>
</dbReference>
<dbReference type="EC" id="3.4.21.105" evidence="4"/>
<dbReference type="EMBL" id="GBHO01040716">
    <property type="protein sequence ID" value="JAG02888.1"/>
    <property type="molecule type" value="Transcribed_RNA"/>
</dbReference>
<evidence type="ECO:0000256" key="2">
    <source>
        <dbReference type="ARBA" id="ARBA00004141"/>
    </source>
</evidence>
<dbReference type="PANTHER" id="PTHR43731">
    <property type="entry name" value="RHOMBOID PROTEASE"/>
    <property type="match status" value="1"/>
</dbReference>
<dbReference type="InterPro" id="IPR050925">
    <property type="entry name" value="Rhomboid_protease_S54"/>
</dbReference>
<feature type="transmembrane region" description="Helical" evidence="10">
    <location>
        <begin position="128"/>
        <end position="145"/>
    </location>
</feature>
<evidence type="ECO:0000313" key="13">
    <source>
        <dbReference type="EMBL" id="JAG60226.1"/>
    </source>
</evidence>
<dbReference type="Gene3D" id="1.20.1540.10">
    <property type="entry name" value="Rhomboid-like"/>
    <property type="match status" value="1"/>
</dbReference>
<feature type="compositionally biased region" description="Polar residues" evidence="9">
    <location>
        <begin position="102"/>
        <end position="111"/>
    </location>
</feature>
<evidence type="ECO:0000256" key="10">
    <source>
        <dbReference type="SAM" id="Phobius"/>
    </source>
</evidence>
<feature type="transmembrane region" description="Helical" evidence="10">
    <location>
        <begin position="231"/>
        <end position="249"/>
    </location>
</feature>
<feature type="transmembrane region" description="Helical" evidence="10">
    <location>
        <begin position="207"/>
        <end position="225"/>
    </location>
</feature>
<keyword evidence="7 10" id="KW-1133">Transmembrane helix</keyword>
<comment type="catalytic activity">
    <reaction evidence="1">
        <text>Cleaves type-1 transmembrane domains using a catalytic dyad composed of serine and histidine that are contributed by different transmembrane domains.</text>
        <dbReference type="EC" id="3.4.21.105"/>
    </reaction>
</comment>
<dbReference type="GO" id="GO:0016020">
    <property type="term" value="C:membrane"/>
    <property type="evidence" value="ECO:0007669"/>
    <property type="project" value="UniProtKB-SubCell"/>
</dbReference>
<gene>
    <name evidence="12" type="primary">parl</name>
    <name evidence="12" type="ORF">CM83_98835</name>
</gene>
<feature type="region of interest" description="Disordered" evidence="9">
    <location>
        <begin position="90"/>
        <end position="111"/>
    </location>
</feature>
<evidence type="ECO:0000256" key="1">
    <source>
        <dbReference type="ARBA" id="ARBA00000156"/>
    </source>
</evidence>
<dbReference type="Pfam" id="PF01694">
    <property type="entry name" value="Rhomboid"/>
    <property type="match status" value="1"/>
</dbReference>
<dbReference type="GO" id="GO:0006465">
    <property type="term" value="P:signal peptide processing"/>
    <property type="evidence" value="ECO:0007669"/>
    <property type="project" value="TreeGrafter"/>
</dbReference>
<evidence type="ECO:0000313" key="12">
    <source>
        <dbReference type="EMBL" id="JAG02888.1"/>
    </source>
</evidence>
<reference evidence="12" key="1">
    <citation type="journal article" date="2014" name="PLoS ONE">
        <title>Transcriptome-Based Identification of ABC Transporters in the Western Tarnished Plant Bug Lygus hesperus.</title>
        <authorList>
            <person name="Hull J.J."/>
            <person name="Chaney K."/>
            <person name="Geib S.M."/>
            <person name="Fabrick J.A."/>
            <person name="Brent C.S."/>
            <person name="Walsh D."/>
            <person name="Lavine L.C."/>
        </authorList>
    </citation>
    <scope>NUCLEOTIDE SEQUENCE</scope>
</reference>
<reference evidence="13" key="3">
    <citation type="submission" date="2014-09" db="EMBL/GenBank/DDBJ databases">
        <authorList>
            <person name="Magalhaes I.L.F."/>
            <person name="Oliveira U."/>
            <person name="Santos F.R."/>
            <person name="Vidigal T.H.D.A."/>
            <person name="Brescovit A.D."/>
            <person name="Santos A.J."/>
        </authorList>
    </citation>
    <scope>NUCLEOTIDE SEQUENCE</scope>
</reference>
<evidence type="ECO:0000256" key="6">
    <source>
        <dbReference type="ARBA" id="ARBA00022801"/>
    </source>
</evidence>
<evidence type="ECO:0000256" key="9">
    <source>
        <dbReference type="SAM" id="MobiDB-lite"/>
    </source>
</evidence>
<evidence type="ECO:0000256" key="3">
    <source>
        <dbReference type="ARBA" id="ARBA00009045"/>
    </source>
</evidence>
<dbReference type="InterPro" id="IPR022764">
    <property type="entry name" value="Peptidase_S54_rhomboid_dom"/>
</dbReference>
<sequence>MNIIRAHALVRSVRILRAGTCKARGFKTSNCKRQENENGNSFRQNIEEWNNPNGPLDPSSLIKPFIFTVAFSAASLGVAKVFERRRVHREETRIRKRKSMPEDSSSASSTYQKNSDWITNQDFGSEPFFPICLLNVAVLLAWRLRPIQPIMVKYFLANPASPTNSWPMLFAAFSHISGVHLLTNMYVLYSFTQVTVSYMGPEQFTGFYFASAVISSFVSYVARVVLNRPGFSLGASGAVMAVLGFACTVEPDARLGFAFIPFLTMKASHVLAGLVAADTFGMFSQNSMFDHAAHLGGTVFGIFWATVGSHSLWHSDHVFDVKSKKKSDKFH</sequence>
<organism evidence="12">
    <name type="scientific">Lygus hesperus</name>
    <name type="common">Western plant bug</name>
    <dbReference type="NCBI Taxonomy" id="30085"/>
    <lineage>
        <taxon>Eukaryota</taxon>
        <taxon>Metazoa</taxon>
        <taxon>Ecdysozoa</taxon>
        <taxon>Arthropoda</taxon>
        <taxon>Hexapoda</taxon>
        <taxon>Insecta</taxon>
        <taxon>Pterygota</taxon>
        <taxon>Neoptera</taxon>
        <taxon>Paraneoptera</taxon>
        <taxon>Hemiptera</taxon>
        <taxon>Heteroptera</taxon>
        <taxon>Panheteroptera</taxon>
        <taxon>Cimicomorpha</taxon>
        <taxon>Miridae</taxon>
        <taxon>Mirini</taxon>
        <taxon>Lygus</taxon>
    </lineage>
</organism>
<keyword evidence="8 10" id="KW-0472">Membrane</keyword>
<proteinExistence type="inferred from homology"/>
<keyword evidence="5 10" id="KW-0812">Transmembrane</keyword>
<feature type="transmembrane region" description="Helical" evidence="10">
    <location>
        <begin position="165"/>
        <end position="187"/>
    </location>
</feature>
<evidence type="ECO:0000256" key="8">
    <source>
        <dbReference type="ARBA" id="ARBA00023136"/>
    </source>
</evidence>
<comment type="similarity">
    <text evidence="3">Belongs to the peptidase S54 family.</text>
</comment>
<name>A0A0A9W8R4_LYGHE</name>
<accession>A0A0A9W8R4</accession>
<feature type="domain" description="Peptidase S54 rhomboid" evidence="11">
    <location>
        <begin position="165"/>
        <end position="308"/>
    </location>
</feature>
<evidence type="ECO:0000256" key="7">
    <source>
        <dbReference type="ARBA" id="ARBA00022989"/>
    </source>
</evidence>
<keyword evidence="6" id="KW-0378">Hydrolase</keyword>